<feature type="transmembrane region" description="Helical" evidence="1">
    <location>
        <begin position="32"/>
        <end position="51"/>
    </location>
</feature>
<keyword evidence="1" id="KW-1133">Transmembrane helix</keyword>
<feature type="transmembrane region" description="Helical" evidence="1">
    <location>
        <begin position="97"/>
        <end position="119"/>
    </location>
</feature>
<evidence type="ECO:0000256" key="1">
    <source>
        <dbReference type="SAM" id="Phobius"/>
    </source>
</evidence>
<dbReference type="Proteomes" id="UP000244727">
    <property type="component" value="Chromosome"/>
</dbReference>
<evidence type="ECO:0000259" key="2">
    <source>
        <dbReference type="Pfam" id="PF18902"/>
    </source>
</evidence>
<keyword evidence="1" id="KW-0472">Membrane</keyword>
<gene>
    <name evidence="3" type="ORF">HARCEL1_08465</name>
</gene>
<evidence type="ECO:0000313" key="3">
    <source>
        <dbReference type="EMBL" id="AWB27740.1"/>
    </source>
</evidence>
<keyword evidence="4" id="KW-1185">Reference proteome</keyword>
<dbReference type="Pfam" id="PF18902">
    <property type="entry name" value="DUF5658"/>
    <property type="match status" value="1"/>
</dbReference>
<protein>
    <recommendedName>
        <fullName evidence="2">DUF5658 domain-containing protein</fullName>
    </recommendedName>
</protein>
<dbReference type="KEGG" id="harc:HARCEL1_08465"/>
<name>A0A2R4X1R3_9EURY</name>
<dbReference type="AlphaFoldDB" id="A0A2R4X1R3"/>
<accession>A0A2R4X1R3</accession>
<sequence length="121" mass="12863">MNSEYTVERATNAVERYRHRIDQSVTAGRIELLLWGAVLAGLVADMATTTVGLEAGLTEGNPLMRWGISVWGPAALVGLKVPIVAVAVGLRLYRVDFGYAAALGLAVLWNVVAAINVVAMV</sequence>
<dbReference type="RefSeq" id="WP_108382362.1">
    <property type="nucleotide sequence ID" value="NZ_CP028858.1"/>
</dbReference>
<dbReference type="EMBL" id="CP028858">
    <property type="protein sequence ID" value="AWB27740.1"/>
    <property type="molecule type" value="Genomic_DNA"/>
</dbReference>
<feature type="domain" description="DUF5658" evidence="2">
    <location>
        <begin position="39"/>
        <end position="119"/>
    </location>
</feature>
<dbReference type="InterPro" id="IPR043717">
    <property type="entry name" value="DUF5658"/>
</dbReference>
<keyword evidence="1" id="KW-0812">Transmembrane</keyword>
<dbReference type="GeneID" id="36512534"/>
<organism evidence="3 4">
    <name type="scientific">Halococcoides cellulosivorans</name>
    <dbReference type="NCBI Taxonomy" id="1679096"/>
    <lineage>
        <taxon>Archaea</taxon>
        <taxon>Methanobacteriati</taxon>
        <taxon>Methanobacteriota</taxon>
        <taxon>Stenosarchaea group</taxon>
        <taxon>Halobacteria</taxon>
        <taxon>Halobacteriales</taxon>
        <taxon>Haloarculaceae</taxon>
        <taxon>Halococcoides</taxon>
    </lineage>
</organism>
<proteinExistence type="predicted"/>
<feature type="transmembrane region" description="Helical" evidence="1">
    <location>
        <begin position="71"/>
        <end position="90"/>
    </location>
</feature>
<reference evidence="3 4" key="1">
    <citation type="submission" date="2018-04" db="EMBL/GenBank/DDBJ databases">
        <title>Halococcoides cellulosivorans gen. nov., sp. nov., an extremely halophilic cellulose-utilizing haloarchaeon from hypersaline lakes.</title>
        <authorList>
            <person name="Sorokin D.Y."/>
            <person name="Toshchakov S.V."/>
            <person name="Samarov N.I."/>
            <person name="Korzhenkov A."/>
            <person name="Kublanov I.V."/>
        </authorList>
    </citation>
    <scope>NUCLEOTIDE SEQUENCE [LARGE SCALE GENOMIC DNA]</scope>
    <source>
        <strain evidence="3 4">HArcel1</strain>
    </source>
</reference>
<evidence type="ECO:0000313" key="4">
    <source>
        <dbReference type="Proteomes" id="UP000244727"/>
    </source>
</evidence>